<proteinExistence type="predicted"/>
<accession>A0A382YIF0</accession>
<protein>
    <recommendedName>
        <fullName evidence="1">N-sulphoglucosamine sulphohydrolase C-terminal domain-containing protein</fullName>
    </recommendedName>
</protein>
<evidence type="ECO:0000313" key="2">
    <source>
        <dbReference type="EMBL" id="SVD83062.1"/>
    </source>
</evidence>
<dbReference type="InterPro" id="IPR017850">
    <property type="entry name" value="Alkaline_phosphatase_core_sf"/>
</dbReference>
<gene>
    <name evidence="2" type="ORF">METZ01_LOCUS435916</name>
</gene>
<dbReference type="SUPFAM" id="SSF53649">
    <property type="entry name" value="Alkaline phosphatase-like"/>
    <property type="match status" value="1"/>
</dbReference>
<dbReference type="InterPro" id="IPR032506">
    <property type="entry name" value="SGSH_C"/>
</dbReference>
<sequence length="137" mass="15789">TFYLFIGSKIISNQKSDKLLSTIDIFPTILELCGIKINQKKIGASFHNFLIGKQSSPNEKEFTFSETGALHGPYPSPEISNVFCIKTKDFKLMHVRDVDEWKMYNLHDDPNETVNIIDSGLKIEKILKEKLLEWINR</sequence>
<dbReference type="PANTHER" id="PTHR46615:SF1">
    <property type="entry name" value="ARYLSULFATASE K"/>
    <property type="match status" value="1"/>
</dbReference>
<reference evidence="2" key="1">
    <citation type="submission" date="2018-05" db="EMBL/GenBank/DDBJ databases">
        <authorList>
            <person name="Lanie J.A."/>
            <person name="Ng W.-L."/>
            <person name="Kazmierczak K.M."/>
            <person name="Andrzejewski T.M."/>
            <person name="Davidsen T.M."/>
            <person name="Wayne K.J."/>
            <person name="Tettelin H."/>
            <person name="Glass J.I."/>
            <person name="Rusch D."/>
            <person name="Podicherti R."/>
            <person name="Tsui H.-C.T."/>
            <person name="Winkler M.E."/>
        </authorList>
    </citation>
    <scope>NUCLEOTIDE SEQUENCE</scope>
</reference>
<dbReference type="InterPro" id="IPR051849">
    <property type="entry name" value="GAG-degrading_sulfatase"/>
</dbReference>
<dbReference type="Gene3D" id="3.40.720.10">
    <property type="entry name" value="Alkaline Phosphatase, subunit A"/>
    <property type="match status" value="1"/>
</dbReference>
<dbReference type="GO" id="GO:0004065">
    <property type="term" value="F:arylsulfatase activity"/>
    <property type="evidence" value="ECO:0007669"/>
    <property type="project" value="TreeGrafter"/>
</dbReference>
<feature type="domain" description="N-sulphoglucosamine sulphohydrolase C-terminal" evidence="1">
    <location>
        <begin position="9"/>
        <end position="133"/>
    </location>
</feature>
<dbReference type="AlphaFoldDB" id="A0A382YIF0"/>
<dbReference type="Pfam" id="PF16347">
    <property type="entry name" value="SGSH_C"/>
    <property type="match status" value="1"/>
</dbReference>
<dbReference type="PANTHER" id="PTHR46615">
    <property type="entry name" value="ARYLSULFATASE K"/>
    <property type="match status" value="1"/>
</dbReference>
<organism evidence="2">
    <name type="scientific">marine metagenome</name>
    <dbReference type="NCBI Taxonomy" id="408172"/>
    <lineage>
        <taxon>unclassified sequences</taxon>
        <taxon>metagenomes</taxon>
        <taxon>ecological metagenomes</taxon>
    </lineage>
</organism>
<evidence type="ECO:0000259" key="1">
    <source>
        <dbReference type="Pfam" id="PF16347"/>
    </source>
</evidence>
<dbReference type="EMBL" id="UINC01176093">
    <property type="protein sequence ID" value="SVD83062.1"/>
    <property type="molecule type" value="Genomic_DNA"/>
</dbReference>
<dbReference type="GO" id="GO:0015024">
    <property type="term" value="F:glucuronate-2-sulfatase activity"/>
    <property type="evidence" value="ECO:0007669"/>
    <property type="project" value="TreeGrafter"/>
</dbReference>
<name>A0A382YIF0_9ZZZZ</name>
<feature type="non-terminal residue" evidence="2">
    <location>
        <position position="1"/>
    </location>
</feature>